<dbReference type="AlphaFoldDB" id="A0AAW0A3T0"/>
<evidence type="ECO:0000313" key="3">
    <source>
        <dbReference type="Proteomes" id="UP001362999"/>
    </source>
</evidence>
<gene>
    <name evidence="2" type="ORF">R3P38DRAFT_2797350</name>
</gene>
<feature type="region of interest" description="Disordered" evidence="1">
    <location>
        <begin position="688"/>
        <end position="711"/>
    </location>
</feature>
<evidence type="ECO:0000256" key="1">
    <source>
        <dbReference type="SAM" id="MobiDB-lite"/>
    </source>
</evidence>
<protein>
    <submittedName>
        <fullName evidence="2">Uncharacterized protein</fullName>
    </submittedName>
</protein>
<proteinExistence type="predicted"/>
<dbReference type="EMBL" id="JAWWNJ010000088">
    <property type="protein sequence ID" value="KAK7000651.1"/>
    <property type="molecule type" value="Genomic_DNA"/>
</dbReference>
<accession>A0AAW0A3T0</accession>
<evidence type="ECO:0000313" key="2">
    <source>
        <dbReference type="EMBL" id="KAK7000651.1"/>
    </source>
</evidence>
<comment type="caution">
    <text evidence="2">The sequence shown here is derived from an EMBL/GenBank/DDBJ whole genome shotgun (WGS) entry which is preliminary data.</text>
</comment>
<sequence length="766" mass="82672">MTPPPQHPPTRCFPAASGRKPDAHALLTTHSQRRLLDPNNSPDFDDCRPIVSTSTTRYTMPASLPTTIPSTPPTNVRRSALPIAERTDEILLAQIFRFHRFQHSDLDSQSALFRAFVSLILDAFRAWLVMSMAASLLATMFSPALDSGGAADWCRSAVGAGAADTVQPSVRKVQSLSRLAVREIVDILLDGFDNEQIGHRCSLRGGRPLGAVDQRCSWSRRAVSYRPGYLPVPGIALASLSSNVDDRNDATPNTSHIDNDNSAPLLSMLYPSPGSTAISQDTLVTVELGVEFSLWVLLDDSLLPQWYIHRSVPPRKGPQKYKETVADRRAVHTAPQCTMRPNVPLSIALQPSLLVALSKSTTAFSSPSDSRNILAEPSSCHTPNSFFRLDIDLYPYTTSTSKRDLSAFRLQDVALSSFASCLIDSRCGAEGWTRRMGEEDAGCGGRGGDIRRKISPAVVVETYPAVTLPVSLSSPYPPSAHAASSCDPRPRQSPQPMRGVVRGYDVREAGLAQDDDNARYAVDCRGGREAGGLWAGVATKVVRAGVEVWCETSAYDEVLPAHPSALAALPDAFHGAGVRAVFAIGNAPMSWEVGGSEAPGECAYAQSQTATWRIGAGEDGGDGGGVQMLRYDDRRRGNENSNTPPPDILLAQRLLRPDPLRFWKLDRMGTSAFAVIWGTRAHLDVASAGRDAKGGPRGGGDHQERVDDNGPDAAAAANAYRISLGRRYGWNLRRSRLGCSPHGYGCIDSGIDGAESQKVWEGRRAV</sequence>
<feature type="region of interest" description="Disordered" evidence="1">
    <location>
        <begin position="475"/>
        <end position="498"/>
    </location>
</feature>
<organism evidence="2 3">
    <name type="scientific">Favolaschia claudopus</name>
    <dbReference type="NCBI Taxonomy" id="2862362"/>
    <lineage>
        <taxon>Eukaryota</taxon>
        <taxon>Fungi</taxon>
        <taxon>Dikarya</taxon>
        <taxon>Basidiomycota</taxon>
        <taxon>Agaricomycotina</taxon>
        <taxon>Agaricomycetes</taxon>
        <taxon>Agaricomycetidae</taxon>
        <taxon>Agaricales</taxon>
        <taxon>Marasmiineae</taxon>
        <taxon>Mycenaceae</taxon>
        <taxon>Favolaschia</taxon>
    </lineage>
</organism>
<feature type="compositionally biased region" description="Basic and acidic residues" evidence="1">
    <location>
        <begin position="690"/>
        <end position="708"/>
    </location>
</feature>
<keyword evidence="3" id="KW-1185">Reference proteome</keyword>
<reference evidence="2 3" key="1">
    <citation type="journal article" date="2024" name="J Genomics">
        <title>Draft genome sequencing and assembly of Favolaschia claudopus CIRM-BRFM 2984 isolated from oak limbs.</title>
        <authorList>
            <person name="Navarro D."/>
            <person name="Drula E."/>
            <person name="Chaduli D."/>
            <person name="Cazenave R."/>
            <person name="Ahrendt S."/>
            <person name="Wang J."/>
            <person name="Lipzen A."/>
            <person name="Daum C."/>
            <person name="Barry K."/>
            <person name="Grigoriev I.V."/>
            <person name="Favel A."/>
            <person name="Rosso M.N."/>
            <person name="Martin F."/>
        </authorList>
    </citation>
    <scope>NUCLEOTIDE SEQUENCE [LARGE SCALE GENOMIC DNA]</scope>
    <source>
        <strain evidence="2 3">CIRM-BRFM 2984</strain>
    </source>
</reference>
<dbReference type="Proteomes" id="UP001362999">
    <property type="component" value="Unassembled WGS sequence"/>
</dbReference>
<feature type="compositionally biased region" description="Low complexity" evidence="1">
    <location>
        <begin position="475"/>
        <end position="485"/>
    </location>
</feature>
<name>A0AAW0A3T0_9AGAR</name>